<sequence>MPDARGHIELDRALDSISVGVRHRKDPGDLVPLMESIERLGLLQPVTITPEGVLVCGWRRLEAVRRLGWRTMKVWVRSGISDKLEALLAQQDENQLHKPLNELEKASLYRELKALRAEEAECRMQATQFGASADTGDSGCASGAQPGEPGRARRQAAMAITGKASYSTHERVCALMDWASRKATPPEIRAMANDALHEIEQGEPVKPLYLKVKEAFDKSQEPQPEEETDLARLAREARERAEREVRDKGRKNLKRNHGPSSHFRSVRSFNLTWTELDGWTELYDVDALAAQLNRSDWERFDRVVTATIAFRDQLVAARRHAKTSA</sequence>
<evidence type="ECO:0000313" key="4">
    <source>
        <dbReference type="Proteomes" id="UP000660668"/>
    </source>
</evidence>
<dbReference type="PANTHER" id="PTHR33375">
    <property type="entry name" value="CHROMOSOME-PARTITIONING PROTEIN PARB-RELATED"/>
    <property type="match status" value="1"/>
</dbReference>
<dbReference type="GO" id="GO:0045881">
    <property type="term" value="P:positive regulation of sporulation resulting in formation of a cellular spore"/>
    <property type="evidence" value="ECO:0007669"/>
    <property type="project" value="TreeGrafter"/>
</dbReference>
<name>A0A930YMY2_9ACTN</name>
<dbReference type="InterPro" id="IPR036086">
    <property type="entry name" value="ParB/Sulfiredoxin_sf"/>
</dbReference>
<proteinExistence type="predicted"/>
<dbReference type="GO" id="GO:0007059">
    <property type="term" value="P:chromosome segregation"/>
    <property type="evidence" value="ECO:0007669"/>
    <property type="project" value="TreeGrafter"/>
</dbReference>
<dbReference type="Gene3D" id="3.90.1530.30">
    <property type="match status" value="1"/>
</dbReference>
<dbReference type="AlphaFoldDB" id="A0A930YMY2"/>
<dbReference type="InterPro" id="IPR003115">
    <property type="entry name" value="ParB_N"/>
</dbReference>
<feature type="domain" description="ParB-like N-terminal" evidence="2">
    <location>
        <begin position="10"/>
        <end position="95"/>
    </location>
</feature>
<dbReference type="EMBL" id="JADKPO010000015">
    <property type="protein sequence ID" value="MBF4768614.1"/>
    <property type="molecule type" value="Genomic_DNA"/>
</dbReference>
<reference evidence="3" key="1">
    <citation type="submission" date="2020-11" db="EMBL/GenBank/DDBJ databases">
        <title>Nocardioides cynanchi sp. nov., isolated from soil of rhizosphere of Cynanchum wilfordii.</title>
        <authorList>
            <person name="Lee J.-S."/>
            <person name="Suh M.K."/>
            <person name="Kim J.-S."/>
        </authorList>
    </citation>
    <scope>NUCLEOTIDE SEQUENCE</scope>
    <source>
        <strain evidence="3">KCTC 19276</strain>
    </source>
</reference>
<evidence type="ECO:0000259" key="2">
    <source>
        <dbReference type="SMART" id="SM00470"/>
    </source>
</evidence>
<evidence type="ECO:0000313" key="3">
    <source>
        <dbReference type="EMBL" id="MBF4768614.1"/>
    </source>
</evidence>
<dbReference type="GO" id="GO:0005694">
    <property type="term" value="C:chromosome"/>
    <property type="evidence" value="ECO:0007669"/>
    <property type="project" value="TreeGrafter"/>
</dbReference>
<dbReference type="PANTHER" id="PTHR33375:SF1">
    <property type="entry name" value="CHROMOSOME-PARTITIONING PROTEIN PARB-RELATED"/>
    <property type="match status" value="1"/>
</dbReference>
<keyword evidence="4" id="KW-1185">Reference proteome</keyword>
<dbReference type="Proteomes" id="UP000660668">
    <property type="component" value="Unassembled WGS sequence"/>
</dbReference>
<dbReference type="Pfam" id="PF02195">
    <property type="entry name" value="ParB_N"/>
    <property type="match status" value="1"/>
</dbReference>
<dbReference type="SUPFAM" id="SSF110849">
    <property type="entry name" value="ParB/Sulfiredoxin"/>
    <property type="match status" value="1"/>
</dbReference>
<feature type="compositionally biased region" description="Basic residues" evidence="1">
    <location>
        <begin position="248"/>
        <end position="257"/>
    </location>
</feature>
<accession>A0A930YMY2</accession>
<comment type="caution">
    <text evidence="3">The sequence shown here is derived from an EMBL/GenBank/DDBJ whole genome shotgun (WGS) entry which is preliminary data.</text>
</comment>
<dbReference type="InterPro" id="IPR050336">
    <property type="entry name" value="Chromosome_partition/occlusion"/>
</dbReference>
<protein>
    <submittedName>
        <fullName evidence="3">ParB N-terminal domain-containing protein</fullName>
    </submittedName>
</protein>
<evidence type="ECO:0000256" key="1">
    <source>
        <dbReference type="SAM" id="MobiDB-lite"/>
    </source>
</evidence>
<dbReference type="RefSeq" id="WP_194696765.1">
    <property type="nucleotide sequence ID" value="NZ_JADKPO010000015.1"/>
</dbReference>
<dbReference type="SMART" id="SM00470">
    <property type="entry name" value="ParB"/>
    <property type="match status" value="1"/>
</dbReference>
<organism evidence="3 4">
    <name type="scientific">Nocardioides agariphilus</name>
    <dbReference type="NCBI Taxonomy" id="433664"/>
    <lineage>
        <taxon>Bacteria</taxon>
        <taxon>Bacillati</taxon>
        <taxon>Actinomycetota</taxon>
        <taxon>Actinomycetes</taxon>
        <taxon>Propionibacteriales</taxon>
        <taxon>Nocardioidaceae</taxon>
        <taxon>Nocardioides</taxon>
    </lineage>
</organism>
<feature type="region of interest" description="Disordered" evidence="1">
    <location>
        <begin position="131"/>
        <end position="151"/>
    </location>
</feature>
<gene>
    <name evidence="3" type="ORF">ISU10_12660</name>
</gene>
<feature type="region of interest" description="Disordered" evidence="1">
    <location>
        <begin position="240"/>
        <end position="259"/>
    </location>
</feature>